<keyword evidence="3" id="KW-1185">Reference proteome</keyword>
<reference evidence="2 3" key="1">
    <citation type="submission" date="2021-04" db="EMBL/GenBank/DDBJ databases">
        <title>Characterization of the biosynthetic gene cluster of new lipopeptides with antitumor activity in the genome of the marine Streptomyces PHM034.</title>
        <authorList>
            <person name="Ceniceros A."/>
            <person name="Canedo L."/>
            <person name="Mendez C."/>
            <person name="Olano C."/>
            <person name="Schleissner C."/>
            <person name="Cuevas C."/>
            <person name="De La Calle F."/>
            <person name="Salas J.A."/>
        </authorList>
    </citation>
    <scope>NUCLEOTIDE SEQUENCE [LARGE SCALE GENOMIC DNA]</scope>
    <source>
        <strain evidence="2 3">PHM034</strain>
    </source>
</reference>
<dbReference type="PROSITE" id="PS51819">
    <property type="entry name" value="VOC"/>
    <property type="match status" value="2"/>
</dbReference>
<dbReference type="EMBL" id="JAGTPG010000002">
    <property type="protein sequence ID" value="MBR8640490.1"/>
    <property type="molecule type" value="Genomic_DNA"/>
</dbReference>
<dbReference type="SUPFAM" id="SSF54593">
    <property type="entry name" value="Glyoxalase/Bleomycin resistance protein/Dihydroxybiphenyl dioxygenase"/>
    <property type="match status" value="1"/>
</dbReference>
<organism evidence="2 3">
    <name type="scientific">Streptomyces tuirus</name>
    <dbReference type="NCBI Taxonomy" id="68278"/>
    <lineage>
        <taxon>Bacteria</taxon>
        <taxon>Bacillati</taxon>
        <taxon>Actinomycetota</taxon>
        <taxon>Actinomycetes</taxon>
        <taxon>Kitasatosporales</taxon>
        <taxon>Streptomycetaceae</taxon>
        <taxon>Streptomyces</taxon>
    </lineage>
</organism>
<dbReference type="Gene3D" id="3.10.180.10">
    <property type="entry name" value="2,3-Dihydroxybiphenyl 1,2-Dioxygenase, domain 1"/>
    <property type="match status" value="2"/>
</dbReference>
<dbReference type="Proteomes" id="UP000682308">
    <property type="component" value="Unassembled WGS sequence"/>
</dbReference>
<protein>
    <submittedName>
        <fullName evidence="2">VOC family protein</fullName>
    </submittedName>
</protein>
<dbReference type="Pfam" id="PF00903">
    <property type="entry name" value="Glyoxalase"/>
    <property type="match status" value="1"/>
</dbReference>
<evidence type="ECO:0000259" key="1">
    <source>
        <dbReference type="PROSITE" id="PS51819"/>
    </source>
</evidence>
<feature type="domain" description="VOC" evidence="1">
    <location>
        <begin position="6"/>
        <end position="119"/>
    </location>
</feature>
<sequence>MNGVRTLGYLGIHSAQLDDWRQLGQALGTEVVDRGDQQLDIRLDRRAWRVRVEASDREDLAYAGWEVADDRELDALVEKLGKVGHVFEEAPAEAARTRQVERLVRGTDPDGNTVELFHSAAVSGKPFVSPHQVTFETGLGVGHMVLWCGDVQAMLDFYRDGLGLRVTDTIHLSEETIYFLRCNERHHSLALVGGRDQWVLQHLMFETDSVDAVGAAYERCHDLDLLQTTLGRHSNDEMFSFYAMVPGGYTIEYGHGGRLIDERTHQGAGYVTTSWWATET</sequence>
<dbReference type="InterPro" id="IPR037523">
    <property type="entry name" value="VOC_core"/>
</dbReference>
<evidence type="ECO:0000313" key="2">
    <source>
        <dbReference type="EMBL" id="MBR8640490.1"/>
    </source>
</evidence>
<dbReference type="InterPro" id="IPR004360">
    <property type="entry name" value="Glyas_Fos-R_dOase_dom"/>
</dbReference>
<proteinExistence type="predicted"/>
<gene>
    <name evidence="2" type="ORF">KEF29_17210</name>
</gene>
<dbReference type="InterPro" id="IPR029068">
    <property type="entry name" value="Glyas_Bleomycin-R_OHBP_Dase"/>
</dbReference>
<dbReference type="CDD" id="cd07252">
    <property type="entry name" value="BphC1-RGP6_N_like"/>
    <property type="match status" value="1"/>
</dbReference>
<evidence type="ECO:0000313" key="3">
    <source>
        <dbReference type="Proteomes" id="UP000682308"/>
    </source>
</evidence>
<name>A0A941FB13_9ACTN</name>
<feature type="domain" description="VOC" evidence="1">
    <location>
        <begin position="140"/>
        <end position="256"/>
    </location>
</feature>
<dbReference type="AlphaFoldDB" id="A0A941FB13"/>
<accession>A0A941FB13</accession>
<comment type="caution">
    <text evidence="2">The sequence shown here is derived from an EMBL/GenBank/DDBJ whole genome shotgun (WGS) entry which is preliminary data.</text>
</comment>